<accession>A0A6A3JGI0</accession>
<dbReference type="AlphaFoldDB" id="A0A6A3JGI0"/>
<organism evidence="2 3">
    <name type="scientific">Phytophthora rubi</name>
    <dbReference type="NCBI Taxonomy" id="129364"/>
    <lineage>
        <taxon>Eukaryota</taxon>
        <taxon>Sar</taxon>
        <taxon>Stramenopiles</taxon>
        <taxon>Oomycota</taxon>
        <taxon>Peronosporomycetes</taxon>
        <taxon>Peronosporales</taxon>
        <taxon>Peronosporaceae</taxon>
        <taxon>Phytophthora</taxon>
    </lineage>
</organism>
<sequence length="300" mass="33740">MLAMKKKAEEEAAMAASAIKNEDEDDLMRTSSGMSGSGSDPDSAGIAPAQEIAAQSDQQVSSNDHDAEANGVDENESDSDNSDGLWSESCDESTESTSTSGSTSTSRKRAFLDCDEELFFVAVLKQYFNNWRKFEKYVNEYMRDNLVVLAVAETLNTRLRNLQIGKMRRHVDKPASELPLVREKLIPFKRVYICTHGWKQRIRSKGQRPCQDVNGTGCNMRFVAQLKQRKNGRWCVEVQLAFYGHNHPVAKPIYDSYPSVRRLPADSPIMSDLGLMIASGSKPSRVYDYIREKTPHRVEI</sequence>
<dbReference type="PANTHER" id="PTHR31569:SF4">
    <property type="entry name" value="SWIM-TYPE DOMAIN-CONTAINING PROTEIN"/>
    <property type="match status" value="1"/>
</dbReference>
<evidence type="ECO:0000313" key="2">
    <source>
        <dbReference type="EMBL" id="KAE8992837.1"/>
    </source>
</evidence>
<feature type="compositionally biased region" description="Polar residues" evidence="1">
    <location>
        <begin position="53"/>
        <end position="62"/>
    </location>
</feature>
<feature type="compositionally biased region" description="Low complexity" evidence="1">
    <location>
        <begin position="95"/>
        <end position="105"/>
    </location>
</feature>
<evidence type="ECO:0008006" key="4">
    <source>
        <dbReference type="Google" id="ProtNLM"/>
    </source>
</evidence>
<feature type="compositionally biased region" description="Low complexity" evidence="1">
    <location>
        <begin position="31"/>
        <end position="45"/>
    </location>
</feature>
<dbReference type="Proteomes" id="UP000429607">
    <property type="component" value="Unassembled WGS sequence"/>
</dbReference>
<dbReference type="PANTHER" id="PTHR31569">
    <property type="entry name" value="SWIM-TYPE DOMAIN-CONTAINING PROTEIN"/>
    <property type="match status" value="1"/>
</dbReference>
<comment type="caution">
    <text evidence="2">The sequence shown here is derived from an EMBL/GenBank/DDBJ whole genome shotgun (WGS) entry which is preliminary data.</text>
</comment>
<evidence type="ECO:0000313" key="3">
    <source>
        <dbReference type="Proteomes" id="UP000429607"/>
    </source>
</evidence>
<dbReference type="EMBL" id="QXFV01002103">
    <property type="protein sequence ID" value="KAE8992837.1"/>
    <property type="molecule type" value="Genomic_DNA"/>
</dbReference>
<gene>
    <name evidence="2" type="ORF">PR001_g20835</name>
</gene>
<feature type="compositionally biased region" description="Acidic residues" evidence="1">
    <location>
        <begin position="71"/>
        <end position="81"/>
    </location>
</feature>
<feature type="compositionally biased region" description="Basic and acidic residues" evidence="1">
    <location>
        <begin position="1"/>
        <end position="10"/>
    </location>
</feature>
<feature type="region of interest" description="Disordered" evidence="1">
    <location>
        <begin position="1"/>
        <end position="107"/>
    </location>
</feature>
<reference evidence="2 3" key="1">
    <citation type="submission" date="2018-09" db="EMBL/GenBank/DDBJ databases">
        <title>Genomic investigation of the strawberry pathogen Phytophthora fragariae indicates pathogenicity is determined by transcriptional variation in three key races.</title>
        <authorList>
            <person name="Adams T.M."/>
            <person name="Armitage A.D."/>
            <person name="Sobczyk M.K."/>
            <person name="Bates H.J."/>
            <person name="Dunwell J.M."/>
            <person name="Nellist C.F."/>
            <person name="Harrison R.J."/>
        </authorList>
    </citation>
    <scope>NUCLEOTIDE SEQUENCE [LARGE SCALE GENOMIC DNA]</scope>
    <source>
        <strain evidence="2 3">SCRP249</strain>
    </source>
</reference>
<evidence type="ECO:0000256" key="1">
    <source>
        <dbReference type="SAM" id="MobiDB-lite"/>
    </source>
</evidence>
<proteinExistence type="predicted"/>
<protein>
    <recommendedName>
        <fullName evidence="4">FAR1 domain-containing protein</fullName>
    </recommendedName>
</protein>
<dbReference type="InterPro" id="IPR052579">
    <property type="entry name" value="Zinc_finger_SWIM"/>
</dbReference>
<name>A0A6A3JGI0_9STRA</name>